<feature type="domain" description="SnoaL-like" evidence="1">
    <location>
        <begin position="12"/>
        <end position="138"/>
    </location>
</feature>
<dbReference type="Pfam" id="PF13577">
    <property type="entry name" value="SnoaL_4"/>
    <property type="match status" value="1"/>
</dbReference>
<name>A0ABD7UYC8_9ACTN</name>
<proteinExistence type="predicted"/>
<evidence type="ECO:0000313" key="2">
    <source>
        <dbReference type="EMBL" id="VFA81417.1"/>
    </source>
</evidence>
<dbReference type="GeneID" id="60748534"/>
<dbReference type="AlphaFoldDB" id="A0ABD7UYC8"/>
<protein>
    <recommendedName>
        <fullName evidence="1">SnoaL-like domain-containing protein</fullName>
    </recommendedName>
</protein>
<organism evidence="2 3">
    <name type="scientific">Gordonia paraffinivorans</name>
    <dbReference type="NCBI Taxonomy" id="175628"/>
    <lineage>
        <taxon>Bacteria</taxon>
        <taxon>Bacillati</taxon>
        <taxon>Actinomycetota</taxon>
        <taxon>Actinomycetes</taxon>
        <taxon>Mycobacteriales</taxon>
        <taxon>Gordoniaceae</taxon>
        <taxon>Gordonia</taxon>
    </lineage>
</organism>
<accession>A0ABD7UYC8</accession>
<evidence type="ECO:0000313" key="3">
    <source>
        <dbReference type="Proteomes" id="UP000360750"/>
    </source>
</evidence>
<dbReference type="InterPro" id="IPR032710">
    <property type="entry name" value="NTF2-like_dom_sf"/>
</dbReference>
<dbReference type="RefSeq" id="WP_131733356.1">
    <property type="nucleotide sequence ID" value="NZ_CAACYD010000005.1"/>
</dbReference>
<dbReference type="EMBL" id="CAACYD010000005">
    <property type="protein sequence ID" value="VFA81417.1"/>
    <property type="molecule type" value="Genomic_DNA"/>
</dbReference>
<comment type="caution">
    <text evidence="2">The sequence shown here is derived from an EMBL/GenBank/DDBJ whole genome shotgun (WGS) entry which is preliminary data.</text>
</comment>
<reference evidence="2 3" key="1">
    <citation type="submission" date="2019-02" db="EMBL/GenBank/DDBJ databases">
        <authorList>
            <consortium name="Pathogen Informatics"/>
        </authorList>
    </citation>
    <scope>NUCLEOTIDE SEQUENCE [LARGE SCALE GENOMIC DNA]</scope>
    <source>
        <strain evidence="2 3">3012STDY6756503</strain>
    </source>
</reference>
<dbReference type="SUPFAM" id="SSF54427">
    <property type="entry name" value="NTF2-like"/>
    <property type="match status" value="1"/>
</dbReference>
<gene>
    <name evidence="2" type="ORF">NCTC8139_00482</name>
</gene>
<dbReference type="Proteomes" id="UP000360750">
    <property type="component" value="Unassembled WGS sequence"/>
</dbReference>
<dbReference type="Gene3D" id="3.10.450.50">
    <property type="match status" value="1"/>
</dbReference>
<evidence type="ECO:0000259" key="1">
    <source>
        <dbReference type="Pfam" id="PF13577"/>
    </source>
</evidence>
<sequence length="175" mass="19317">MSAGIQTTVDTAAVEAVRHTLATAAVATDRMDWELLRSCYEPDAEIDLGGFFQGSISEYIAGNSSPEGLPSLESTFHSLSTSVVEVRGGASAVAETYATCYHQGPLDHAWCQGFVVIFMRFLDELTERDGTWRISRRRGAFEWGRNETTGEPFPLDPSTLSRRDRSDVRYALFPA</sequence>
<dbReference type="InterPro" id="IPR037401">
    <property type="entry name" value="SnoaL-like"/>
</dbReference>